<dbReference type="GO" id="GO:0043456">
    <property type="term" value="P:regulation of pentose-phosphate shunt"/>
    <property type="evidence" value="ECO:0007669"/>
    <property type="project" value="TreeGrafter"/>
</dbReference>
<evidence type="ECO:0000313" key="2">
    <source>
        <dbReference type="EMBL" id="CAB4585430.1"/>
    </source>
</evidence>
<dbReference type="GO" id="GO:0004331">
    <property type="term" value="F:fructose-2,6-bisphosphate 2-phosphatase activity"/>
    <property type="evidence" value="ECO:0007669"/>
    <property type="project" value="TreeGrafter"/>
</dbReference>
<organism evidence="2">
    <name type="scientific">freshwater metagenome</name>
    <dbReference type="NCBI Taxonomy" id="449393"/>
    <lineage>
        <taxon>unclassified sequences</taxon>
        <taxon>metagenomes</taxon>
        <taxon>ecological metagenomes</taxon>
    </lineage>
</organism>
<dbReference type="SUPFAM" id="SSF53254">
    <property type="entry name" value="Phosphoglycerate mutase-like"/>
    <property type="match status" value="1"/>
</dbReference>
<evidence type="ECO:0000256" key="1">
    <source>
        <dbReference type="ARBA" id="ARBA00022801"/>
    </source>
</evidence>
<dbReference type="EMBL" id="CAEZUC010000022">
    <property type="protein sequence ID" value="CAB4585430.1"/>
    <property type="molecule type" value="Genomic_DNA"/>
</dbReference>
<dbReference type="EMBL" id="CAEZZO010000020">
    <property type="protein sequence ID" value="CAB4763005.1"/>
    <property type="molecule type" value="Genomic_DNA"/>
</dbReference>
<name>A0A6J6F9P3_9ZZZZ</name>
<reference evidence="2" key="1">
    <citation type="submission" date="2020-05" db="EMBL/GenBank/DDBJ databases">
        <authorList>
            <person name="Chiriac C."/>
            <person name="Salcher M."/>
            <person name="Ghai R."/>
            <person name="Kavagutti S V."/>
        </authorList>
    </citation>
    <scope>NUCLEOTIDE SEQUENCE</scope>
</reference>
<sequence length="223" mass="24890">MPIVYLLRHAQSTANIKGILAGRDNSVELTKKGFKQAKNLVPVIEQLKIAKIYCSPLTRCIQTIDPYMQKRANTSFNVDERLIEMDYGSWSGKKLSSLASKREWRIVQSKPSSFTFPKGESFRSMRARVESILKELSNQKQPILLVTHGDIIKMFLAAAVGLKTDDFQRFVVEPGSISTISINKGSYSIVSSNTNSSAALNNPITNVIGGGDFIAKGFKWWNR</sequence>
<keyword evidence="1" id="KW-0378">Hydrolase</keyword>
<dbReference type="InterPro" id="IPR051695">
    <property type="entry name" value="Phosphoglycerate_Mutase"/>
</dbReference>
<evidence type="ECO:0000313" key="3">
    <source>
        <dbReference type="EMBL" id="CAB4763005.1"/>
    </source>
</evidence>
<accession>A0A6J6F9P3</accession>
<protein>
    <submittedName>
        <fullName evidence="2">Unannotated protein</fullName>
    </submittedName>
</protein>
<dbReference type="PANTHER" id="PTHR46517">
    <property type="entry name" value="FRUCTOSE-2,6-BISPHOSPHATASE TIGAR"/>
    <property type="match status" value="1"/>
</dbReference>
<evidence type="ECO:0000313" key="4">
    <source>
        <dbReference type="EMBL" id="CAB4864808.1"/>
    </source>
</evidence>
<dbReference type="GO" id="GO:0045820">
    <property type="term" value="P:negative regulation of glycolytic process"/>
    <property type="evidence" value="ECO:0007669"/>
    <property type="project" value="TreeGrafter"/>
</dbReference>
<gene>
    <name evidence="2" type="ORF">UFOPK1776_00278</name>
    <name evidence="3" type="ORF">UFOPK2886_00235</name>
    <name evidence="4" type="ORF">UFOPK3295_00625</name>
</gene>
<dbReference type="AlphaFoldDB" id="A0A6J6F9P3"/>
<dbReference type="InterPro" id="IPR013078">
    <property type="entry name" value="His_Pase_superF_clade-1"/>
</dbReference>
<dbReference type="EMBL" id="CAFBLG010000050">
    <property type="protein sequence ID" value="CAB4864808.1"/>
    <property type="molecule type" value="Genomic_DNA"/>
</dbReference>
<dbReference type="Gene3D" id="3.40.50.1240">
    <property type="entry name" value="Phosphoglycerate mutase-like"/>
    <property type="match status" value="1"/>
</dbReference>
<dbReference type="SMART" id="SM00855">
    <property type="entry name" value="PGAM"/>
    <property type="match status" value="1"/>
</dbReference>
<dbReference type="InterPro" id="IPR029033">
    <property type="entry name" value="His_PPase_superfam"/>
</dbReference>
<dbReference type="CDD" id="cd07067">
    <property type="entry name" value="HP_PGM_like"/>
    <property type="match status" value="1"/>
</dbReference>
<dbReference type="PANTHER" id="PTHR46517:SF1">
    <property type="entry name" value="FRUCTOSE-2,6-BISPHOSPHATASE TIGAR"/>
    <property type="match status" value="1"/>
</dbReference>
<dbReference type="GO" id="GO:0005829">
    <property type="term" value="C:cytosol"/>
    <property type="evidence" value="ECO:0007669"/>
    <property type="project" value="TreeGrafter"/>
</dbReference>
<proteinExistence type="predicted"/>
<dbReference type="Pfam" id="PF00300">
    <property type="entry name" value="His_Phos_1"/>
    <property type="match status" value="1"/>
</dbReference>